<keyword evidence="1" id="KW-0808">Transferase</keyword>
<comment type="caution">
    <text evidence="1">The sequence shown here is derived from an EMBL/GenBank/DDBJ whole genome shotgun (WGS) entry which is preliminary data.</text>
</comment>
<protein>
    <submittedName>
        <fullName evidence="1">SAM-dependent methyltransferase</fullName>
    </submittedName>
</protein>
<keyword evidence="1" id="KW-0489">Methyltransferase</keyword>
<reference evidence="1 2" key="1">
    <citation type="submission" date="2018-11" db="EMBL/GenBank/DDBJ databases">
        <title>Photobacterium sp. BEI247 sp. nov., a marine bacterium isolated from Yongle Blue Hole in the South China Sea.</title>
        <authorList>
            <person name="Wang X."/>
        </authorList>
    </citation>
    <scope>NUCLEOTIDE SEQUENCE [LARGE SCALE GENOMIC DNA]</scope>
    <source>
        <strain evidence="2">BEI247</strain>
    </source>
</reference>
<gene>
    <name evidence="1" type="ORF">EDI28_25670</name>
</gene>
<dbReference type="EMBL" id="RJLM01000039">
    <property type="protein sequence ID" value="RWX52746.1"/>
    <property type="molecule type" value="Genomic_DNA"/>
</dbReference>
<dbReference type="GO" id="GO:0032259">
    <property type="term" value="P:methylation"/>
    <property type="evidence" value="ECO:0007669"/>
    <property type="project" value="UniProtKB-KW"/>
</dbReference>
<feature type="non-terminal residue" evidence="1">
    <location>
        <position position="27"/>
    </location>
</feature>
<accession>A0A3S3RXK8</accession>
<evidence type="ECO:0000313" key="1">
    <source>
        <dbReference type="EMBL" id="RWX52746.1"/>
    </source>
</evidence>
<organism evidence="1 2">
    <name type="scientific">Photobacterium chitinilyticum</name>
    <dbReference type="NCBI Taxonomy" id="2485123"/>
    <lineage>
        <taxon>Bacteria</taxon>
        <taxon>Pseudomonadati</taxon>
        <taxon>Pseudomonadota</taxon>
        <taxon>Gammaproteobacteria</taxon>
        <taxon>Vibrionales</taxon>
        <taxon>Vibrionaceae</taxon>
        <taxon>Photobacterium</taxon>
    </lineage>
</organism>
<sequence length="27" mass="3407">MHYTRRFWYGVRCALLVQRGTPYGRRY</sequence>
<proteinExistence type="predicted"/>
<evidence type="ECO:0000313" key="2">
    <source>
        <dbReference type="Proteomes" id="UP000287563"/>
    </source>
</evidence>
<dbReference type="GO" id="GO:0008168">
    <property type="term" value="F:methyltransferase activity"/>
    <property type="evidence" value="ECO:0007669"/>
    <property type="project" value="UniProtKB-KW"/>
</dbReference>
<name>A0A3S3RXK8_9GAMM</name>
<keyword evidence="2" id="KW-1185">Reference proteome</keyword>
<dbReference type="Proteomes" id="UP000287563">
    <property type="component" value="Unassembled WGS sequence"/>
</dbReference>
<dbReference type="AlphaFoldDB" id="A0A3S3RXK8"/>